<sequence>MLRKLAVRRGDESGFALVLVIGVSSALTILLVAGVALALGSQRKARTDQDWSSAMAAAYAGVEEYQSRLANDTAYVRFGNPAAQFSSASTNLTLPTGLASNPAFGIGKTGTWAEVAGSGGSAHFRYEVDSSTYSTAGQLRLRATGRAGGETRTIVADLKQQGFIDFLYFTDYEIQDPSISGKATSCVKHYWEGRTGTSCGEIQFGGSDVVDGPVHSNDTLRICDATFKGIVSTAYNPTTGLKYLAQGSTGTSCTGAVFENGKPVYSPSIPMPPTNSELRREVRNDLAAEVPRPGCLYTGPTSIKLNSDGTMTVRSPWTKKTVVSGSPATAGAISSQCGTPGTGSNQLGSATGAKITVPDHNVVYIQNVPSLSSDPNFATTAATTCKGASGAAGNGIGYPVANEVVPTASAYGCNVGDAFVEGTLDGQLTIATENHIYITGDIKYKSAADDMLGLVANNVVWVWNPVKSDKSNLLSDSGRRIDAAILSVAHTFQVQNYDQGVSRGTLTINGAISQKFRGTVGLISGTAISSGYKKAYKYDTRFRYTAPPKFLSPVTTTYGVSTWIEVDTAFDPDGSYR</sequence>
<evidence type="ECO:0000313" key="3">
    <source>
        <dbReference type="Proteomes" id="UP000199039"/>
    </source>
</evidence>
<gene>
    <name evidence="2" type="ORF">SAMN05216410_1399</name>
</gene>
<evidence type="ECO:0000256" key="1">
    <source>
        <dbReference type="SAM" id="Phobius"/>
    </source>
</evidence>
<keyword evidence="3" id="KW-1185">Reference proteome</keyword>
<keyword evidence="1" id="KW-0812">Transmembrane</keyword>
<dbReference type="STRING" id="1814289.SAMN05216410_1399"/>
<keyword evidence="1" id="KW-1133">Transmembrane helix</keyword>
<dbReference type="OrthoDB" id="36432at2"/>
<organism evidence="2 3">
    <name type="scientific">Sanguibacter gelidistatuariae</name>
    <dbReference type="NCBI Taxonomy" id="1814289"/>
    <lineage>
        <taxon>Bacteria</taxon>
        <taxon>Bacillati</taxon>
        <taxon>Actinomycetota</taxon>
        <taxon>Actinomycetes</taxon>
        <taxon>Micrococcales</taxon>
        <taxon>Sanguibacteraceae</taxon>
        <taxon>Sanguibacter</taxon>
    </lineage>
</organism>
<proteinExistence type="predicted"/>
<protein>
    <submittedName>
        <fullName evidence="2">Uncharacterized protein</fullName>
    </submittedName>
</protein>
<feature type="transmembrane region" description="Helical" evidence="1">
    <location>
        <begin position="15"/>
        <end position="39"/>
    </location>
</feature>
<dbReference type="Proteomes" id="UP000199039">
    <property type="component" value="Unassembled WGS sequence"/>
</dbReference>
<dbReference type="AlphaFoldDB" id="A0A1G6JRX3"/>
<evidence type="ECO:0000313" key="2">
    <source>
        <dbReference type="EMBL" id="SDC21408.1"/>
    </source>
</evidence>
<dbReference type="RefSeq" id="WP_093181937.1">
    <property type="nucleotide sequence ID" value="NZ_FMYH01000002.1"/>
</dbReference>
<dbReference type="EMBL" id="FMYH01000002">
    <property type="protein sequence ID" value="SDC21408.1"/>
    <property type="molecule type" value="Genomic_DNA"/>
</dbReference>
<reference evidence="2 3" key="1">
    <citation type="submission" date="2016-09" db="EMBL/GenBank/DDBJ databases">
        <authorList>
            <person name="Capua I."/>
            <person name="De Benedictis P."/>
            <person name="Joannis T."/>
            <person name="Lombin L.H."/>
            <person name="Cattoli G."/>
        </authorList>
    </citation>
    <scope>NUCLEOTIDE SEQUENCE [LARGE SCALE GENOMIC DNA]</scope>
    <source>
        <strain evidence="2 3">ISLP-3</strain>
    </source>
</reference>
<accession>A0A1G6JRX3</accession>
<name>A0A1G6JRX3_9MICO</name>
<keyword evidence="1" id="KW-0472">Membrane</keyword>